<dbReference type="GO" id="GO:0032259">
    <property type="term" value="P:methylation"/>
    <property type="evidence" value="ECO:0007669"/>
    <property type="project" value="UniProtKB-KW"/>
</dbReference>
<dbReference type="Gene3D" id="3.40.50.150">
    <property type="entry name" value="Vaccinia Virus protein VP39"/>
    <property type="match status" value="1"/>
</dbReference>
<dbReference type="GO" id="GO:0061542">
    <property type="term" value="F:3-demethylubiquinol 3-O-methyltransferase activity"/>
    <property type="evidence" value="ECO:0007669"/>
    <property type="project" value="UniProtKB-UniRule"/>
</dbReference>
<dbReference type="InterPro" id="IPR010233">
    <property type="entry name" value="UbiG_MeTrfase"/>
</dbReference>
<comment type="catalytic activity">
    <reaction evidence="5">
        <text>a 3-demethylubiquinol + S-adenosyl-L-methionine = a ubiquinol + S-adenosyl-L-homocysteine + H(+)</text>
        <dbReference type="Rhea" id="RHEA:44380"/>
        <dbReference type="Rhea" id="RHEA-COMP:9566"/>
        <dbReference type="Rhea" id="RHEA-COMP:10914"/>
        <dbReference type="ChEBI" id="CHEBI:15378"/>
        <dbReference type="ChEBI" id="CHEBI:17976"/>
        <dbReference type="ChEBI" id="CHEBI:57856"/>
        <dbReference type="ChEBI" id="CHEBI:59789"/>
        <dbReference type="ChEBI" id="CHEBI:84422"/>
        <dbReference type="EC" id="2.1.1.64"/>
    </reaction>
</comment>
<accession>A0AAD9RNU7</accession>
<comment type="catalytic activity">
    <reaction evidence="5">
        <text>a 3,4-dihydroxy-5-(all-trans-polyprenyl)benzoate + S-adenosyl-L-methionine = a 4-hydroxy-3-methoxy-5-(all-trans-polyprenyl)benzoate + S-adenosyl-L-homocysteine + H(+)</text>
        <dbReference type="Rhea" id="RHEA:44452"/>
        <dbReference type="Rhea" id="RHEA-COMP:10930"/>
        <dbReference type="Rhea" id="RHEA-COMP:10931"/>
        <dbReference type="ChEBI" id="CHEBI:15378"/>
        <dbReference type="ChEBI" id="CHEBI:57856"/>
        <dbReference type="ChEBI" id="CHEBI:59789"/>
        <dbReference type="ChEBI" id="CHEBI:64694"/>
        <dbReference type="ChEBI" id="CHEBI:84443"/>
        <dbReference type="EC" id="2.1.1.114"/>
    </reaction>
</comment>
<dbReference type="EC" id="2.1.1.114" evidence="5"/>
<evidence type="ECO:0000313" key="6">
    <source>
        <dbReference type="EMBL" id="KAK2583003.1"/>
    </source>
</evidence>
<keyword evidence="2 5" id="KW-0808">Transferase</keyword>
<evidence type="ECO:0000256" key="4">
    <source>
        <dbReference type="ARBA" id="ARBA00022691"/>
    </source>
</evidence>
<keyword evidence="7" id="KW-1185">Reference proteome</keyword>
<organism evidence="6 7">
    <name type="scientific">Odynerus spinipes</name>
    <dbReference type="NCBI Taxonomy" id="1348599"/>
    <lineage>
        <taxon>Eukaryota</taxon>
        <taxon>Metazoa</taxon>
        <taxon>Ecdysozoa</taxon>
        <taxon>Arthropoda</taxon>
        <taxon>Hexapoda</taxon>
        <taxon>Insecta</taxon>
        <taxon>Pterygota</taxon>
        <taxon>Neoptera</taxon>
        <taxon>Endopterygota</taxon>
        <taxon>Hymenoptera</taxon>
        <taxon>Apocrita</taxon>
        <taxon>Aculeata</taxon>
        <taxon>Vespoidea</taxon>
        <taxon>Vespidae</taxon>
        <taxon>Eumeninae</taxon>
        <taxon>Odynerus</taxon>
    </lineage>
</organism>
<feature type="binding site" evidence="5">
    <location>
        <position position="172"/>
    </location>
    <ligand>
        <name>Mg(2+)</name>
        <dbReference type="ChEBI" id="CHEBI:18420"/>
    </ligand>
</feature>
<comment type="pathway">
    <text evidence="5">Cofactor biosynthesis; ubiquinone biosynthesis.</text>
</comment>
<dbReference type="Pfam" id="PF13489">
    <property type="entry name" value="Methyltransf_23"/>
    <property type="match status" value="1"/>
</dbReference>
<feature type="binding site" evidence="5">
    <location>
        <position position="175"/>
    </location>
    <ligand>
        <name>Mg(2+)</name>
        <dbReference type="ChEBI" id="CHEBI:18420"/>
    </ligand>
</feature>
<feature type="binding site" evidence="5">
    <location>
        <position position="72"/>
    </location>
    <ligand>
        <name>S-adenosyl-L-methionine</name>
        <dbReference type="ChEBI" id="CHEBI:59789"/>
    </ligand>
</feature>
<comment type="similarity">
    <text evidence="5">Belongs to the class I-like SAM-binding methyltransferase superfamily. UbiG/COQ3 family.</text>
</comment>
<dbReference type="EC" id="2.1.1.64" evidence="5"/>
<dbReference type="HAMAP" id="MF_00472">
    <property type="entry name" value="UbiG"/>
    <property type="match status" value="1"/>
</dbReference>
<dbReference type="GO" id="GO:0046872">
    <property type="term" value="F:metal ion binding"/>
    <property type="evidence" value="ECO:0007669"/>
    <property type="project" value="UniProtKB-KW"/>
</dbReference>
<dbReference type="AlphaFoldDB" id="A0AAD9RNU7"/>
<dbReference type="GO" id="GO:0031314">
    <property type="term" value="C:extrinsic component of mitochondrial inner membrane"/>
    <property type="evidence" value="ECO:0007669"/>
    <property type="project" value="UniProtKB-UniRule"/>
</dbReference>
<feature type="binding site" evidence="5">
    <location>
        <position position="103"/>
    </location>
    <ligand>
        <name>S-adenosyl-L-methionine</name>
        <dbReference type="ChEBI" id="CHEBI:59789"/>
    </ligand>
</feature>
<comment type="caution">
    <text evidence="6">The sequence shown here is derived from an EMBL/GenBank/DDBJ whole genome shotgun (WGS) entry which is preliminary data.</text>
</comment>
<evidence type="ECO:0000256" key="5">
    <source>
        <dbReference type="HAMAP-Rule" id="MF_03190"/>
    </source>
</evidence>
<comment type="subunit">
    <text evidence="5">Component of a multi-subunit COQ enzyme complex.</text>
</comment>
<dbReference type="SUPFAM" id="SSF53335">
    <property type="entry name" value="S-adenosyl-L-methionine-dependent methyltransferases"/>
    <property type="match status" value="1"/>
</dbReference>
<keyword evidence="5" id="KW-0472">Membrane</keyword>
<protein>
    <recommendedName>
        <fullName evidence="5">Ubiquinone biosynthesis O-methyltransferase, mitochondrial</fullName>
    </recommendedName>
    <alternativeName>
        <fullName evidence="5">3-demethylubiquinol 3-O-methyltransferase</fullName>
        <ecNumber evidence="5">2.1.1.64</ecNumber>
    </alternativeName>
    <alternativeName>
        <fullName evidence="5">3-demethylubiquinone 3-O-methyltransferase</fullName>
        <ecNumber evidence="5">2.1.1.-</ecNumber>
    </alternativeName>
    <alternativeName>
        <fullName evidence="5">Polyprenyldihydroxybenzoate methyltransferase</fullName>
        <ecNumber evidence="5">2.1.1.114</ecNumber>
    </alternativeName>
</protein>
<dbReference type="PANTHER" id="PTHR43464">
    <property type="entry name" value="METHYLTRANSFERASE"/>
    <property type="match status" value="1"/>
</dbReference>
<feature type="binding site" evidence="5">
    <location>
        <position position="124"/>
    </location>
    <ligand>
        <name>S-adenosyl-L-methionine</name>
        <dbReference type="ChEBI" id="CHEBI:59789"/>
    </ligand>
</feature>
<evidence type="ECO:0000313" key="7">
    <source>
        <dbReference type="Proteomes" id="UP001258017"/>
    </source>
</evidence>
<name>A0AAD9RNU7_9HYME</name>
<keyword evidence="1 5" id="KW-0489">Methyltransferase</keyword>
<dbReference type="NCBIfam" id="TIGR01983">
    <property type="entry name" value="UbiG"/>
    <property type="match status" value="1"/>
</dbReference>
<comment type="subcellular location">
    <subcellularLocation>
        <location evidence="5">Mitochondrion inner membrane</location>
        <topology evidence="5">Peripheral membrane protein</topology>
        <orientation evidence="5">Matrix side</orientation>
    </subcellularLocation>
</comment>
<keyword evidence="5" id="KW-0479">Metal-binding</keyword>
<dbReference type="EMBL" id="JAIFRP010000030">
    <property type="protein sequence ID" value="KAK2583003.1"/>
    <property type="molecule type" value="Genomic_DNA"/>
</dbReference>
<dbReference type="PANTHER" id="PTHR43464:SF19">
    <property type="entry name" value="UBIQUINONE BIOSYNTHESIS O-METHYLTRANSFERASE, MITOCHONDRIAL"/>
    <property type="match status" value="1"/>
</dbReference>
<dbReference type="InterPro" id="IPR029063">
    <property type="entry name" value="SAM-dependent_MTases_sf"/>
</dbReference>
<evidence type="ECO:0000256" key="1">
    <source>
        <dbReference type="ARBA" id="ARBA00022603"/>
    </source>
</evidence>
<dbReference type="GO" id="GO:0010420">
    <property type="term" value="F:polyprenyldihydroxybenzoate methyltransferase activity"/>
    <property type="evidence" value="ECO:0007669"/>
    <property type="project" value="UniProtKB-UniRule"/>
</dbReference>
<dbReference type="Proteomes" id="UP001258017">
    <property type="component" value="Unassembled WGS sequence"/>
</dbReference>
<comment type="function">
    <text evidence="5">O-methyltransferase required for two non-consecutive steps during ubiquinone biosynthesis. Catalyzes the 2 O-methylation of 3,4-dihydroxy-5-(all-trans-polyprenyl)benzoic acid into 4-hydroxy-3-methoxy-5-(all-trans-polyprenyl)benzoic acid. Also catalyzes the last step of ubiquinone biosynthesis by mediating methylation of 3-demethylubiquinone into ubiquinone. Also able to mediate the methylation of 3-demethylubiquinol into ubiquinol.</text>
</comment>
<keyword evidence="4 5" id="KW-0949">S-adenosyl-L-methionine</keyword>
<feature type="binding site" evidence="5">
    <location>
        <position position="171"/>
    </location>
    <ligand>
        <name>S-adenosyl-L-methionine</name>
        <dbReference type="ChEBI" id="CHEBI:59789"/>
    </ligand>
</feature>
<keyword evidence="5" id="KW-0496">Mitochondrion</keyword>
<proteinExistence type="inferred from homology"/>
<reference evidence="6" key="2">
    <citation type="journal article" date="2023" name="Commun. Biol.">
        <title>Intrasexual cuticular hydrocarbon dimorphism in a wasp sheds light on hydrocarbon biosynthesis genes in Hymenoptera.</title>
        <authorList>
            <person name="Moris V.C."/>
            <person name="Podsiadlowski L."/>
            <person name="Martin S."/>
            <person name="Oeyen J.P."/>
            <person name="Donath A."/>
            <person name="Petersen M."/>
            <person name="Wilbrandt J."/>
            <person name="Misof B."/>
            <person name="Liedtke D."/>
            <person name="Thamm M."/>
            <person name="Scheiner R."/>
            <person name="Schmitt T."/>
            <person name="Niehuis O."/>
        </authorList>
    </citation>
    <scope>NUCLEOTIDE SEQUENCE</scope>
    <source>
        <strain evidence="6">GBR_01_08_01A</strain>
    </source>
</reference>
<comment type="cofactor">
    <cofactor evidence="5">
        <name>Mg(2+)</name>
        <dbReference type="ChEBI" id="CHEBI:18420"/>
    </cofactor>
</comment>
<evidence type="ECO:0000256" key="2">
    <source>
        <dbReference type="ARBA" id="ARBA00022679"/>
    </source>
</evidence>
<keyword evidence="5" id="KW-0999">Mitochondrion inner membrane</keyword>
<feature type="binding site" evidence="5">
    <location>
        <position position="176"/>
    </location>
    <ligand>
        <name>Mg(2+)</name>
        <dbReference type="ChEBI" id="CHEBI:18420"/>
    </ligand>
</feature>
<dbReference type="EC" id="2.1.1.-" evidence="5"/>
<dbReference type="CDD" id="cd02440">
    <property type="entry name" value="AdoMet_MTases"/>
    <property type="match status" value="1"/>
</dbReference>
<sequence length="285" mass="31595">MKSFKILPTRNTCMKFISRNRSSETSKYVANNVRSLGSTVDAKEVEFHGKLNTTWWDTNGQLRALHSMNPLRVQFVRDGLANTGIIKTNRSLPLQGTKILDIGCGGGILSEPLARIGAEVIGIDSSKELIDLAKEHASLDPSLSGRVNYIHTTIEEFEPENAQKFDAVVASEVLEHVADQKLFLKCCSDTLKFGGSLFVTTLNKTVPSWLGAIVAAEHVLKLVPTGTHNWNKFISPEEVQRLVETCGLKTKLIHGMLYNPLKNEWSWSSCAVINYALHAIKHPDQ</sequence>
<evidence type="ECO:0000256" key="3">
    <source>
        <dbReference type="ARBA" id="ARBA00022688"/>
    </source>
</evidence>
<keyword evidence="3 5" id="KW-0831">Ubiquinone biosynthesis</keyword>
<gene>
    <name evidence="5" type="primary">coq3</name>
    <name evidence="6" type="ORF">KPH14_009048</name>
</gene>
<keyword evidence="5" id="KW-0460">Magnesium</keyword>
<comment type="catalytic activity">
    <reaction evidence="5">
        <text>a 3-demethylubiquinone + S-adenosyl-L-methionine = a ubiquinone + S-adenosyl-L-homocysteine</text>
        <dbReference type="Rhea" id="RHEA:81215"/>
        <dbReference type="Rhea" id="RHEA-COMP:9565"/>
        <dbReference type="Rhea" id="RHEA-COMP:19654"/>
        <dbReference type="ChEBI" id="CHEBI:16389"/>
        <dbReference type="ChEBI" id="CHEBI:57856"/>
        <dbReference type="ChEBI" id="CHEBI:59789"/>
        <dbReference type="ChEBI" id="CHEBI:231825"/>
    </reaction>
</comment>
<reference evidence="6" key="1">
    <citation type="submission" date="2021-08" db="EMBL/GenBank/DDBJ databases">
        <authorList>
            <person name="Misof B."/>
            <person name="Oliver O."/>
            <person name="Podsiadlowski L."/>
            <person name="Donath A."/>
            <person name="Peters R."/>
            <person name="Mayer C."/>
            <person name="Rust J."/>
            <person name="Gunkel S."/>
            <person name="Lesny P."/>
            <person name="Martin S."/>
            <person name="Oeyen J.P."/>
            <person name="Petersen M."/>
            <person name="Panagiotis P."/>
            <person name="Wilbrandt J."/>
            <person name="Tanja T."/>
        </authorList>
    </citation>
    <scope>NUCLEOTIDE SEQUENCE</scope>
    <source>
        <strain evidence="6">GBR_01_08_01A</strain>
        <tissue evidence="6">Thorax + abdomen</tissue>
    </source>
</reference>